<dbReference type="EMBL" id="SRLO01000129">
    <property type="protein sequence ID" value="TNN73050.1"/>
    <property type="molecule type" value="Genomic_DNA"/>
</dbReference>
<proteinExistence type="predicted"/>
<reference evidence="1 2" key="1">
    <citation type="submission" date="2019-03" db="EMBL/GenBank/DDBJ databases">
        <title>First draft genome of Liparis tanakae, snailfish: a comprehensive survey of snailfish specific genes.</title>
        <authorList>
            <person name="Kim W."/>
            <person name="Song I."/>
            <person name="Jeong J.-H."/>
            <person name="Kim D."/>
            <person name="Kim S."/>
            <person name="Ryu S."/>
            <person name="Song J.Y."/>
            <person name="Lee S.K."/>
        </authorList>
    </citation>
    <scope>NUCLEOTIDE SEQUENCE [LARGE SCALE GENOMIC DNA]</scope>
    <source>
        <tissue evidence="1">Muscle</tissue>
    </source>
</reference>
<dbReference type="AlphaFoldDB" id="A0A4Z2I5E9"/>
<dbReference type="Proteomes" id="UP000314294">
    <property type="component" value="Unassembled WGS sequence"/>
</dbReference>
<gene>
    <name evidence="1" type="ORF">EYF80_016720</name>
</gene>
<name>A0A4Z2I5E9_9TELE</name>
<keyword evidence="2" id="KW-1185">Reference proteome</keyword>
<evidence type="ECO:0000313" key="2">
    <source>
        <dbReference type="Proteomes" id="UP000314294"/>
    </source>
</evidence>
<organism evidence="1 2">
    <name type="scientific">Liparis tanakae</name>
    <name type="common">Tanaka's snailfish</name>
    <dbReference type="NCBI Taxonomy" id="230148"/>
    <lineage>
        <taxon>Eukaryota</taxon>
        <taxon>Metazoa</taxon>
        <taxon>Chordata</taxon>
        <taxon>Craniata</taxon>
        <taxon>Vertebrata</taxon>
        <taxon>Euteleostomi</taxon>
        <taxon>Actinopterygii</taxon>
        <taxon>Neopterygii</taxon>
        <taxon>Teleostei</taxon>
        <taxon>Neoteleostei</taxon>
        <taxon>Acanthomorphata</taxon>
        <taxon>Eupercaria</taxon>
        <taxon>Perciformes</taxon>
        <taxon>Cottioidei</taxon>
        <taxon>Cottales</taxon>
        <taxon>Liparidae</taxon>
        <taxon>Liparis</taxon>
    </lineage>
</organism>
<evidence type="ECO:0000313" key="1">
    <source>
        <dbReference type="EMBL" id="TNN73050.1"/>
    </source>
</evidence>
<protein>
    <submittedName>
        <fullName evidence="1">Uncharacterized protein</fullName>
    </submittedName>
</protein>
<comment type="caution">
    <text evidence="1">The sequence shown here is derived from an EMBL/GenBank/DDBJ whole genome shotgun (WGS) entry which is preliminary data.</text>
</comment>
<accession>A0A4Z2I5E9</accession>
<sequence length="198" mass="21439">MTGIERWEKCASFARRRVAKVDQRCDAALVITAVVPLLNRTAAASLVALEAEVIQTESVKVSELCESSGDVMNPNTRALGVPVRACHHSAIEVNFSLEAHFAQSQIRGLHVELGELLNAPRLYGAAQQSLCVGVDEEGGDGAQQRAHAERAQAVVGGAYGWPASGLRTDWLIPRARRAWLQVSAREWMASENMLADPV</sequence>